<sequence>MADVQVTHSPQEERYVLTVDGERAGFIDYLDEIEVRVLTHTVVEAEYEGRGYASQLTRFALEDIRNQGRQARAVCSYVAAYIQKHPEYSDLVAVG</sequence>
<protein>
    <submittedName>
        <fullName evidence="3">GNAT family N-acetyltransferase</fullName>
    </submittedName>
</protein>
<keyword evidence="4" id="KW-1185">Reference proteome</keyword>
<dbReference type="PROSITE" id="PS51186">
    <property type="entry name" value="GNAT"/>
    <property type="match status" value="1"/>
</dbReference>
<dbReference type="Pfam" id="PF14542">
    <property type="entry name" value="Acetyltransf_CG"/>
    <property type="match status" value="1"/>
</dbReference>
<comment type="caution">
    <text evidence="3">The sequence shown here is derived from an EMBL/GenBank/DDBJ whole genome shotgun (WGS) entry which is preliminary data.</text>
</comment>
<dbReference type="InterPro" id="IPR000182">
    <property type="entry name" value="GNAT_dom"/>
</dbReference>
<dbReference type="InterPro" id="IPR045057">
    <property type="entry name" value="Gcn5-rel_NAT"/>
</dbReference>
<dbReference type="EMBL" id="BAABFR010000005">
    <property type="protein sequence ID" value="GAA4384809.1"/>
    <property type="molecule type" value="Genomic_DNA"/>
</dbReference>
<dbReference type="PANTHER" id="PTHR31435">
    <property type="entry name" value="PROTEIN NATD1"/>
    <property type="match status" value="1"/>
</dbReference>
<evidence type="ECO:0000259" key="2">
    <source>
        <dbReference type="PROSITE" id="PS51729"/>
    </source>
</evidence>
<dbReference type="InterPro" id="IPR016181">
    <property type="entry name" value="Acyl_CoA_acyltransferase"/>
</dbReference>
<dbReference type="CDD" id="cd04301">
    <property type="entry name" value="NAT_SF"/>
    <property type="match status" value="1"/>
</dbReference>
<dbReference type="RefSeq" id="WP_344990541.1">
    <property type="nucleotide sequence ID" value="NZ_BAABFR010000005.1"/>
</dbReference>
<name>A0ABP8J4D2_9ACTN</name>
<dbReference type="InterPro" id="IPR031165">
    <property type="entry name" value="GNAT_YJDJ"/>
</dbReference>
<dbReference type="Gene3D" id="3.40.630.30">
    <property type="match status" value="1"/>
</dbReference>
<feature type="domain" description="N-acetyltransferase" evidence="1">
    <location>
        <begin position="1"/>
        <end position="95"/>
    </location>
</feature>
<reference evidence="4" key="1">
    <citation type="journal article" date="2019" name="Int. J. Syst. Evol. Microbiol.">
        <title>The Global Catalogue of Microorganisms (GCM) 10K type strain sequencing project: providing services to taxonomists for standard genome sequencing and annotation.</title>
        <authorList>
            <consortium name="The Broad Institute Genomics Platform"/>
            <consortium name="The Broad Institute Genome Sequencing Center for Infectious Disease"/>
            <person name="Wu L."/>
            <person name="Ma J."/>
        </authorList>
    </citation>
    <scope>NUCLEOTIDE SEQUENCE [LARGE SCALE GENOMIC DNA]</scope>
    <source>
        <strain evidence="4">JCM 17688</strain>
    </source>
</reference>
<dbReference type="SUPFAM" id="SSF55729">
    <property type="entry name" value="Acyl-CoA N-acyltransferases (Nat)"/>
    <property type="match status" value="1"/>
</dbReference>
<feature type="domain" description="N-acetyltransferase" evidence="2">
    <location>
        <begin position="7"/>
        <end position="93"/>
    </location>
</feature>
<evidence type="ECO:0000313" key="4">
    <source>
        <dbReference type="Proteomes" id="UP001500635"/>
    </source>
</evidence>
<accession>A0ABP8J4D2</accession>
<proteinExistence type="predicted"/>
<dbReference type="Proteomes" id="UP001500635">
    <property type="component" value="Unassembled WGS sequence"/>
</dbReference>
<organism evidence="3 4">
    <name type="scientific">Tsukamurella soli</name>
    <dbReference type="NCBI Taxonomy" id="644556"/>
    <lineage>
        <taxon>Bacteria</taxon>
        <taxon>Bacillati</taxon>
        <taxon>Actinomycetota</taxon>
        <taxon>Actinomycetes</taxon>
        <taxon>Mycobacteriales</taxon>
        <taxon>Tsukamurellaceae</taxon>
        <taxon>Tsukamurella</taxon>
    </lineage>
</organism>
<gene>
    <name evidence="3" type="ORF">GCM10023147_05760</name>
</gene>
<dbReference type="PANTHER" id="PTHR31435:SF10">
    <property type="entry name" value="BSR4717 PROTEIN"/>
    <property type="match status" value="1"/>
</dbReference>
<evidence type="ECO:0000313" key="3">
    <source>
        <dbReference type="EMBL" id="GAA4384809.1"/>
    </source>
</evidence>
<dbReference type="PROSITE" id="PS51729">
    <property type="entry name" value="GNAT_YJDJ"/>
    <property type="match status" value="1"/>
</dbReference>
<evidence type="ECO:0000259" key="1">
    <source>
        <dbReference type="PROSITE" id="PS51186"/>
    </source>
</evidence>